<dbReference type="Proteomes" id="UP001281761">
    <property type="component" value="Unassembled WGS sequence"/>
</dbReference>
<dbReference type="InterPro" id="IPR003959">
    <property type="entry name" value="ATPase_AAA_core"/>
</dbReference>
<feature type="compositionally biased region" description="Basic and acidic residues" evidence="9">
    <location>
        <begin position="212"/>
        <end position="228"/>
    </location>
</feature>
<dbReference type="SUPFAM" id="SSF52540">
    <property type="entry name" value="P-loop containing nucleoside triphosphate hydrolases"/>
    <property type="match status" value="1"/>
</dbReference>
<evidence type="ECO:0000256" key="1">
    <source>
        <dbReference type="ARBA" id="ARBA00004245"/>
    </source>
</evidence>
<dbReference type="Gene3D" id="3.40.50.300">
    <property type="entry name" value="P-loop containing nucleotide triphosphate hydrolases"/>
    <property type="match status" value="1"/>
</dbReference>
<dbReference type="Gene3D" id="1.10.8.60">
    <property type="match status" value="1"/>
</dbReference>
<comment type="function">
    <text evidence="8">Severs microtubules in an ATP-dependent manner. Microtubule severing may promote rapid reorganization of cellular microtubule arrays.</text>
</comment>
<dbReference type="PANTHER" id="PTHR23074">
    <property type="entry name" value="AAA DOMAIN-CONTAINING"/>
    <property type="match status" value="1"/>
</dbReference>
<keyword evidence="5 8" id="KW-0067">ATP-binding</keyword>
<dbReference type="InterPro" id="IPR028596">
    <property type="entry name" value="KATNA1"/>
</dbReference>
<evidence type="ECO:0000313" key="12">
    <source>
        <dbReference type="Proteomes" id="UP001281761"/>
    </source>
</evidence>
<feature type="region of interest" description="Disordered" evidence="9">
    <location>
        <begin position="76"/>
        <end position="228"/>
    </location>
</feature>
<evidence type="ECO:0000256" key="8">
    <source>
        <dbReference type="HAMAP-Rule" id="MF_03023"/>
    </source>
</evidence>
<feature type="compositionally biased region" description="Low complexity" evidence="9">
    <location>
        <begin position="83"/>
        <end position="114"/>
    </location>
</feature>
<evidence type="ECO:0000259" key="10">
    <source>
        <dbReference type="SMART" id="SM00382"/>
    </source>
</evidence>
<feature type="compositionally biased region" description="Gly residues" evidence="9">
    <location>
        <begin position="153"/>
        <end position="166"/>
    </location>
</feature>
<dbReference type="InterPro" id="IPR027417">
    <property type="entry name" value="P-loop_NTPase"/>
</dbReference>
<keyword evidence="2 8" id="KW-0963">Cytoplasm</keyword>
<dbReference type="PROSITE" id="PS00674">
    <property type="entry name" value="AAA"/>
    <property type="match status" value="1"/>
</dbReference>
<dbReference type="EC" id="5.6.1.1" evidence="8"/>
<evidence type="ECO:0000256" key="5">
    <source>
        <dbReference type="ARBA" id="ARBA00022840"/>
    </source>
</evidence>
<name>A0ABQ9X299_9EUKA</name>
<dbReference type="InterPro" id="IPR003960">
    <property type="entry name" value="ATPase_AAA_CS"/>
</dbReference>
<dbReference type="Pfam" id="PF17862">
    <property type="entry name" value="AAA_lid_3"/>
    <property type="match status" value="1"/>
</dbReference>
<accession>A0ABQ9X299</accession>
<dbReference type="EMBL" id="JARBJD010000244">
    <property type="protein sequence ID" value="KAK2945902.1"/>
    <property type="molecule type" value="Genomic_DNA"/>
</dbReference>
<protein>
    <recommendedName>
        <fullName evidence="8">Katanin p60 ATPase-containing subunit A1</fullName>
        <shortName evidence="8">Katanin p60 subunit A1</shortName>
        <ecNumber evidence="8">5.6.1.1</ecNumber>
    </recommendedName>
    <alternativeName>
        <fullName evidence="8">p60 katanin</fullName>
    </alternativeName>
</protein>
<dbReference type="PANTHER" id="PTHR23074:SF19">
    <property type="entry name" value="KATANIN P60 ATPASE-CONTAINING SUBUNIT A1"/>
    <property type="match status" value="1"/>
</dbReference>
<sequence length="537" mass="58858">MNPGGIADNIKRGRDSALLGKYQEALGFYNLGLGGIEERMKDESLSESIKSKWLGMKGKIESEKKVIFEISQQLEQLTKKAPSTRSGSSSGRSQSPRGLGSPRRSESPRSSSPSQKDPLVWEPPSPNGAAVGRNLWGGKDLGSGRAPAKRAGGFVGHKGGEVGGSGFSFRSRQGGRGPSTASGKDEENEKGERINKPNKPPVPRFRQNTAGKKGEKHEDKAADKGRFRDGEPELIDIMEREMLDVRLGVPWGSIAGLREAKQLLKEAVLLPLHFPQLFTGIKRPYKGILMYGPPGTGKTMLAKAVATECKSTFFNCSISSLGSKWKGESEKLVSVLFRMARFYAPSVIFFDEIDCLGGNRGSSGGDNESSRRVMGELLAQMDGIESTASEAGSEERKTVVVIAATNYPWNLDEALKRRLEKRIYIPLPDAESRKEMLRIKLSGEVVSEDLDLDEIADRLEGFSGADIDTLCHDVAMMGVKEKLKMIPDSDWSKLNPDELTRPITKEDFEKGLSKVAPSVGEKDLVKFEEWKKQYGSE</sequence>
<feature type="domain" description="AAA+ ATPase" evidence="10">
    <location>
        <begin position="284"/>
        <end position="429"/>
    </location>
</feature>
<keyword evidence="7 8" id="KW-0413">Isomerase</keyword>
<proteinExistence type="inferred from homology"/>
<evidence type="ECO:0000256" key="6">
    <source>
        <dbReference type="ARBA" id="ARBA00023212"/>
    </source>
</evidence>
<evidence type="ECO:0000256" key="9">
    <source>
        <dbReference type="SAM" id="MobiDB-lite"/>
    </source>
</evidence>
<evidence type="ECO:0000313" key="11">
    <source>
        <dbReference type="EMBL" id="KAK2945902.1"/>
    </source>
</evidence>
<evidence type="ECO:0000256" key="2">
    <source>
        <dbReference type="ARBA" id="ARBA00022490"/>
    </source>
</evidence>
<keyword evidence="3 8" id="KW-0493">Microtubule</keyword>
<comment type="similarity">
    <text evidence="8">Belongs to the AAA ATPase family. Katanin p60 subunit A1 subfamily.</text>
</comment>
<comment type="caution">
    <text evidence="11">The sequence shown here is derived from an EMBL/GenBank/DDBJ whole genome shotgun (WGS) entry which is preliminary data.</text>
</comment>
<dbReference type="HAMAP" id="MF_03023">
    <property type="entry name" value="Katanin_p60_A1"/>
    <property type="match status" value="1"/>
</dbReference>
<evidence type="ECO:0000256" key="7">
    <source>
        <dbReference type="ARBA" id="ARBA00023235"/>
    </source>
</evidence>
<evidence type="ECO:0000256" key="3">
    <source>
        <dbReference type="ARBA" id="ARBA00022701"/>
    </source>
</evidence>
<keyword evidence="4 8" id="KW-0547">Nucleotide-binding</keyword>
<evidence type="ECO:0000256" key="4">
    <source>
        <dbReference type="ARBA" id="ARBA00022741"/>
    </source>
</evidence>
<gene>
    <name evidence="8" type="primary">KATNA1</name>
    <name evidence="11" type="ORF">BLNAU_19198</name>
</gene>
<keyword evidence="12" id="KW-1185">Reference proteome</keyword>
<dbReference type="SMART" id="SM00382">
    <property type="entry name" value="AAA"/>
    <property type="match status" value="1"/>
</dbReference>
<comment type="catalytic activity">
    <reaction evidence="8">
        <text>n ATP + n H2O + a microtubule = n ADP + n phosphate + (n+1) alpha/beta tubulin heterodimers.</text>
        <dbReference type="EC" id="5.6.1.1"/>
    </reaction>
</comment>
<dbReference type="InterPro" id="IPR048611">
    <property type="entry name" value="KATNA1_MIT"/>
</dbReference>
<dbReference type="InterPro" id="IPR003593">
    <property type="entry name" value="AAA+_ATPase"/>
</dbReference>
<dbReference type="Gene3D" id="1.20.58.80">
    <property type="entry name" value="Phosphotransferase system, lactose/cellobiose-type IIA subunit"/>
    <property type="match status" value="1"/>
</dbReference>
<dbReference type="InterPro" id="IPR041569">
    <property type="entry name" value="AAA_lid_3"/>
</dbReference>
<dbReference type="Pfam" id="PF21126">
    <property type="entry name" value="KATNA1_MIT"/>
    <property type="match status" value="1"/>
</dbReference>
<dbReference type="InterPro" id="IPR050304">
    <property type="entry name" value="MT-severing_AAA_ATPase"/>
</dbReference>
<feature type="compositionally biased region" description="Basic and acidic residues" evidence="9">
    <location>
        <begin position="183"/>
        <end position="195"/>
    </location>
</feature>
<reference evidence="11 12" key="1">
    <citation type="journal article" date="2022" name="bioRxiv">
        <title>Genomics of Preaxostyla Flagellates Illuminates Evolutionary Transitions and the Path Towards Mitochondrial Loss.</title>
        <authorList>
            <person name="Novak L.V.F."/>
            <person name="Treitli S.C."/>
            <person name="Pyrih J."/>
            <person name="Halakuc P."/>
            <person name="Pipaliya S.V."/>
            <person name="Vacek V."/>
            <person name="Brzon O."/>
            <person name="Soukal P."/>
            <person name="Eme L."/>
            <person name="Dacks J.B."/>
            <person name="Karnkowska A."/>
            <person name="Elias M."/>
            <person name="Hampl V."/>
        </authorList>
    </citation>
    <scope>NUCLEOTIDE SEQUENCE [LARGE SCALE GENOMIC DNA]</scope>
    <source>
        <strain evidence="11">NAU3</strain>
        <tissue evidence="11">Gut</tissue>
    </source>
</reference>
<comment type="subcellular location">
    <subcellularLocation>
        <location evidence="1 8">Cytoplasm</location>
        <location evidence="1 8">Cytoskeleton</location>
    </subcellularLocation>
</comment>
<dbReference type="Pfam" id="PF00004">
    <property type="entry name" value="AAA"/>
    <property type="match status" value="1"/>
</dbReference>
<feature type="binding site" evidence="8">
    <location>
        <begin position="292"/>
        <end position="299"/>
    </location>
    <ligand>
        <name>ATP</name>
        <dbReference type="ChEBI" id="CHEBI:30616"/>
    </ligand>
</feature>
<organism evidence="11 12">
    <name type="scientific">Blattamonas nauphoetae</name>
    <dbReference type="NCBI Taxonomy" id="2049346"/>
    <lineage>
        <taxon>Eukaryota</taxon>
        <taxon>Metamonada</taxon>
        <taxon>Preaxostyla</taxon>
        <taxon>Oxymonadida</taxon>
        <taxon>Blattamonas</taxon>
    </lineage>
</organism>
<keyword evidence="6 8" id="KW-0206">Cytoskeleton</keyword>